<dbReference type="Pfam" id="PF00366">
    <property type="entry name" value="Ribosomal_S17"/>
    <property type="match status" value="1"/>
</dbReference>
<evidence type="ECO:0000256" key="7">
    <source>
        <dbReference type="ARBA" id="ARBA00022946"/>
    </source>
</evidence>
<dbReference type="PROSITE" id="PS00056">
    <property type="entry name" value="RIBOSOMAL_S17"/>
    <property type="match status" value="1"/>
</dbReference>
<evidence type="ECO:0000256" key="10">
    <source>
        <dbReference type="ARBA" id="ARBA00035251"/>
    </source>
</evidence>
<keyword evidence="16" id="KW-1185">Reference proteome</keyword>
<keyword evidence="9 12" id="KW-0687">Ribonucleoprotein</keyword>
<dbReference type="PRINTS" id="PR00973">
    <property type="entry name" value="RIBOSOMALS17"/>
</dbReference>
<accession>A0A2K1L7Z0</accession>
<dbReference type="InterPro" id="IPR019979">
    <property type="entry name" value="Ribosomal_uS17_CS"/>
</dbReference>
<dbReference type="GO" id="GO:1990904">
    <property type="term" value="C:ribonucleoprotein complex"/>
    <property type="evidence" value="ECO:0007669"/>
    <property type="project" value="UniProtKB-KW"/>
</dbReference>
<dbReference type="RefSeq" id="XP_024365828.1">
    <property type="nucleotide sequence ID" value="XM_024510060.2"/>
</dbReference>
<keyword evidence="4" id="KW-0934">Plastid</keyword>
<organism evidence="14">
    <name type="scientific">Physcomitrium patens</name>
    <name type="common">Spreading-leaved earth moss</name>
    <name type="synonym">Physcomitrella patens</name>
    <dbReference type="NCBI Taxonomy" id="3218"/>
    <lineage>
        <taxon>Eukaryota</taxon>
        <taxon>Viridiplantae</taxon>
        <taxon>Streptophyta</taxon>
        <taxon>Embryophyta</taxon>
        <taxon>Bryophyta</taxon>
        <taxon>Bryophytina</taxon>
        <taxon>Bryopsida</taxon>
        <taxon>Funariidae</taxon>
        <taxon>Funariales</taxon>
        <taxon>Funariaceae</taxon>
        <taxon>Physcomitrium</taxon>
    </lineage>
</organism>
<keyword evidence="6" id="KW-0694">RNA-binding</keyword>
<dbReference type="HAMAP" id="MF_01345_B">
    <property type="entry name" value="Ribosomal_uS17_B"/>
    <property type="match status" value="1"/>
</dbReference>
<dbReference type="GO" id="GO:0003735">
    <property type="term" value="F:structural constituent of ribosome"/>
    <property type="evidence" value="ECO:0000318"/>
    <property type="project" value="GO_Central"/>
</dbReference>
<dbReference type="InterPro" id="IPR019984">
    <property type="entry name" value="Ribosomal_uS17_bact/chlr"/>
</dbReference>
<evidence type="ECO:0000256" key="12">
    <source>
        <dbReference type="RuleBase" id="RU003872"/>
    </source>
</evidence>
<keyword evidence="7" id="KW-0809">Transit peptide</keyword>
<evidence type="ECO:0000256" key="5">
    <source>
        <dbReference type="ARBA" id="ARBA00022730"/>
    </source>
</evidence>
<dbReference type="GO" id="GO:0019843">
    <property type="term" value="F:rRNA binding"/>
    <property type="evidence" value="ECO:0007669"/>
    <property type="project" value="UniProtKB-KW"/>
</dbReference>
<dbReference type="InterPro" id="IPR000266">
    <property type="entry name" value="Ribosomal_uS17"/>
</dbReference>
<dbReference type="GeneID" id="112277548"/>
<dbReference type="CDD" id="cd00364">
    <property type="entry name" value="Ribosomal_uS17"/>
    <property type="match status" value="1"/>
</dbReference>
<evidence type="ECO:0000256" key="9">
    <source>
        <dbReference type="ARBA" id="ARBA00023274"/>
    </source>
</evidence>
<dbReference type="InterPro" id="IPR012340">
    <property type="entry name" value="NA-bd_OB-fold"/>
</dbReference>
<keyword evidence="8 12" id="KW-0689">Ribosomal protein</keyword>
<reference evidence="14 16" key="1">
    <citation type="journal article" date="2008" name="Science">
        <title>The Physcomitrella genome reveals evolutionary insights into the conquest of land by plants.</title>
        <authorList>
            <person name="Rensing S."/>
            <person name="Lang D."/>
            <person name="Zimmer A."/>
            <person name="Terry A."/>
            <person name="Salamov A."/>
            <person name="Shapiro H."/>
            <person name="Nishiyama T."/>
            <person name="Perroud P.-F."/>
            <person name="Lindquist E."/>
            <person name="Kamisugi Y."/>
            <person name="Tanahashi T."/>
            <person name="Sakakibara K."/>
            <person name="Fujita T."/>
            <person name="Oishi K."/>
            <person name="Shin-I T."/>
            <person name="Kuroki Y."/>
            <person name="Toyoda A."/>
            <person name="Suzuki Y."/>
            <person name="Hashimoto A."/>
            <person name="Yamaguchi K."/>
            <person name="Sugano A."/>
            <person name="Kohara Y."/>
            <person name="Fujiyama A."/>
            <person name="Anterola A."/>
            <person name="Aoki S."/>
            <person name="Ashton N."/>
            <person name="Barbazuk W.B."/>
            <person name="Barker E."/>
            <person name="Bennetzen J."/>
            <person name="Bezanilla M."/>
            <person name="Blankenship R."/>
            <person name="Cho S.H."/>
            <person name="Dutcher S."/>
            <person name="Estelle M."/>
            <person name="Fawcett J.A."/>
            <person name="Gundlach H."/>
            <person name="Hanada K."/>
            <person name="Heyl A."/>
            <person name="Hicks K.A."/>
            <person name="Hugh J."/>
            <person name="Lohr M."/>
            <person name="Mayer K."/>
            <person name="Melkozernov A."/>
            <person name="Murata T."/>
            <person name="Nelson D."/>
            <person name="Pils B."/>
            <person name="Prigge M."/>
            <person name="Reiss B."/>
            <person name="Renner T."/>
            <person name="Rombauts S."/>
            <person name="Rushton P."/>
            <person name="Sanderfoot A."/>
            <person name="Schween G."/>
            <person name="Shiu S.-H."/>
            <person name="Stueber K."/>
            <person name="Theodoulou F.L."/>
            <person name="Tu H."/>
            <person name="Van de Peer Y."/>
            <person name="Verrier P.J."/>
            <person name="Waters E."/>
            <person name="Wood A."/>
            <person name="Yang L."/>
            <person name="Cove D."/>
            <person name="Cuming A."/>
            <person name="Hasebe M."/>
            <person name="Lucas S."/>
            <person name="Mishler D.B."/>
            <person name="Reski R."/>
            <person name="Grigoriev I."/>
            <person name="Quatrano R.S."/>
            <person name="Boore J.L."/>
        </authorList>
    </citation>
    <scope>NUCLEOTIDE SEQUENCE [LARGE SCALE GENOMIC DNA]</scope>
    <source>
        <strain evidence="15 16">cv. Gransden 2004</strain>
    </source>
</reference>
<dbReference type="EnsemblPlants" id="Pp3c1_12860V3.2">
    <property type="protein sequence ID" value="PAC:32969554.CDS.1"/>
    <property type="gene ID" value="Pp3c1_12860"/>
</dbReference>
<evidence type="ECO:0000256" key="4">
    <source>
        <dbReference type="ARBA" id="ARBA00022640"/>
    </source>
</evidence>
<dbReference type="Proteomes" id="UP000006727">
    <property type="component" value="Chromosome 1"/>
</dbReference>
<evidence type="ECO:0000313" key="15">
    <source>
        <dbReference type="EnsemblPlants" id="PAC:32969553.CDS.1"/>
    </source>
</evidence>
<evidence type="ECO:0000256" key="6">
    <source>
        <dbReference type="ARBA" id="ARBA00022884"/>
    </source>
</evidence>
<dbReference type="OMA" id="HANAPMS"/>
<dbReference type="Gene3D" id="2.40.50.140">
    <property type="entry name" value="Nucleic acid-binding proteins"/>
    <property type="match status" value="1"/>
</dbReference>
<evidence type="ECO:0000256" key="2">
    <source>
        <dbReference type="ARBA" id="ARBA00010254"/>
    </source>
</evidence>
<dbReference type="Gramene" id="Pp3c1_12860V3.1">
    <property type="protein sequence ID" value="PAC:32969553.CDS.1"/>
    <property type="gene ID" value="Pp3c1_12860"/>
</dbReference>
<keyword evidence="3" id="KW-0150">Chloroplast</keyword>
<sequence length="150" mass="15886">MASIVGTSLSMSAPSQLSLGSSMAGTKLAHANAPMSPSSAAGPLRVEAMKKIQGRVICASNDKTIAVEVTRIAPHSKYLKRIKSAKKYHAHDPENECNVGDIVTLEKCKPISKSKTFIVVERKVGRPRGERLAAPTLPPLESEAESPVAA</sequence>
<dbReference type="AlphaFoldDB" id="A0A2K1L7Z0"/>
<dbReference type="NCBIfam" id="NF004123">
    <property type="entry name" value="PRK05610.1"/>
    <property type="match status" value="1"/>
</dbReference>
<evidence type="ECO:0000313" key="14">
    <source>
        <dbReference type="EMBL" id="PNR62165.1"/>
    </source>
</evidence>
<feature type="region of interest" description="Disordered" evidence="13">
    <location>
        <begin position="126"/>
        <end position="150"/>
    </location>
</feature>
<dbReference type="PANTHER" id="PTHR10744:SF7">
    <property type="entry name" value="SMALL RIBOSOMAL SUBUNIT PROTEIN US17C"/>
    <property type="match status" value="1"/>
</dbReference>
<comment type="subcellular location">
    <subcellularLocation>
        <location evidence="1">Plastid</location>
        <location evidence="1">Chloroplast</location>
    </subcellularLocation>
</comment>
<dbReference type="STRING" id="3218.A0A2K1L7Z0"/>
<dbReference type="GO" id="GO:0009507">
    <property type="term" value="C:chloroplast"/>
    <property type="evidence" value="ECO:0007669"/>
    <property type="project" value="UniProtKB-SubCell"/>
</dbReference>
<dbReference type="PANTHER" id="PTHR10744">
    <property type="entry name" value="40S RIBOSOMAL PROTEIN S11 FAMILY MEMBER"/>
    <property type="match status" value="1"/>
</dbReference>
<evidence type="ECO:0000313" key="16">
    <source>
        <dbReference type="Proteomes" id="UP000006727"/>
    </source>
</evidence>
<reference evidence="15" key="3">
    <citation type="submission" date="2020-12" db="UniProtKB">
        <authorList>
            <consortium name="EnsemblPlants"/>
        </authorList>
    </citation>
    <scope>IDENTIFICATION</scope>
</reference>
<evidence type="ECO:0000256" key="13">
    <source>
        <dbReference type="SAM" id="MobiDB-lite"/>
    </source>
</evidence>
<comment type="similarity">
    <text evidence="2 12">Belongs to the universal ribosomal protein uS17 family.</text>
</comment>
<dbReference type="PaxDb" id="3218-PP1S86_206V6.1"/>
<dbReference type="OrthoDB" id="274752at2759"/>
<dbReference type="GO" id="GO:0006412">
    <property type="term" value="P:translation"/>
    <property type="evidence" value="ECO:0007669"/>
    <property type="project" value="InterPro"/>
</dbReference>
<keyword evidence="5" id="KW-0699">rRNA-binding</keyword>
<dbReference type="GO" id="GO:0005840">
    <property type="term" value="C:ribosome"/>
    <property type="evidence" value="ECO:0007669"/>
    <property type="project" value="UniProtKB-KW"/>
</dbReference>
<evidence type="ECO:0000256" key="3">
    <source>
        <dbReference type="ARBA" id="ARBA00022528"/>
    </source>
</evidence>
<dbReference type="EMBL" id="ABEU02000001">
    <property type="protein sequence ID" value="PNR62165.1"/>
    <property type="molecule type" value="Genomic_DNA"/>
</dbReference>
<evidence type="ECO:0000256" key="11">
    <source>
        <dbReference type="ARBA" id="ARBA00035308"/>
    </source>
</evidence>
<evidence type="ECO:0000256" key="8">
    <source>
        <dbReference type="ARBA" id="ARBA00022980"/>
    </source>
</evidence>
<dbReference type="EnsemblPlants" id="Pp3c1_12860V3.1">
    <property type="protein sequence ID" value="PAC:32969553.CDS.1"/>
    <property type="gene ID" value="Pp3c1_12860"/>
</dbReference>
<dbReference type="Gramene" id="Pp3c1_12860V3.2">
    <property type="protein sequence ID" value="PAC:32969554.CDS.1"/>
    <property type="gene ID" value="Pp3c1_12860"/>
</dbReference>
<gene>
    <name evidence="15" type="primary">LOC112277548</name>
    <name evidence="14" type="ORF">PHYPA_000589</name>
</gene>
<protein>
    <recommendedName>
        <fullName evidence="10">Small ribosomal subunit protein uS17c</fullName>
    </recommendedName>
    <alternativeName>
        <fullName evidence="11">30S ribosomal protein S17, chloroplastic</fullName>
    </alternativeName>
</protein>
<reference evidence="14 16" key="2">
    <citation type="journal article" date="2018" name="Plant J.">
        <title>The Physcomitrella patens chromosome-scale assembly reveals moss genome structure and evolution.</title>
        <authorList>
            <person name="Lang D."/>
            <person name="Ullrich K.K."/>
            <person name="Murat F."/>
            <person name="Fuchs J."/>
            <person name="Jenkins J."/>
            <person name="Haas F.B."/>
            <person name="Piednoel M."/>
            <person name="Gundlach H."/>
            <person name="Van Bel M."/>
            <person name="Meyberg R."/>
            <person name="Vives C."/>
            <person name="Morata J."/>
            <person name="Symeonidi A."/>
            <person name="Hiss M."/>
            <person name="Muchero W."/>
            <person name="Kamisugi Y."/>
            <person name="Saleh O."/>
            <person name="Blanc G."/>
            <person name="Decker E.L."/>
            <person name="van Gessel N."/>
            <person name="Grimwood J."/>
            <person name="Hayes R.D."/>
            <person name="Graham S.W."/>
            <person name="Gunter L.E."/>
            <person name="McDaniel S.F."/>
            <person name="Hoernstein S.N.W."/>
            <person name="Larsson A."/>
            <person name="Li F.W."/>
            <person name="Perroud P.F."/>
            <person name="Phillips J."/>
            <person name="Ranjan P."/>
            <person name="Rokshar D.S."/>
            <person name="Rothfels C.J."/>
            <person name="Schneider L."/>
            <person name="Shu S."/>
            <person name="Stevenson D.W."/>
            <person name="Thummler F."/>
            <person name="Tillich M."/>
            <person name="Villarreal Aguilar J.C."/>
            <person name="Widiez T."/>
            <person name="Wong G.K."/>
            <person name="Wymore A."/>
            <person name="Zhang Y."/>
            <person name="Zimmer A.D."/>
            <person name="Quatrano R.S."/>
            <person name="Mayer K.F.X."/>
            <person name="Goodstein D."/>
            <person name="Casacuberta J.M."/>
            <person name="Vandepoele K."/>
            <person name="Reski R."/>
            <person name="Cuming A.C."/>
            <person name="Tuskan G.A."/>
            <person name="Maumus F."/>
            <person name="Salse J."/>
            <person name="Schmutz J."/>
            <person name="Rensing S.A."/>
        </authorList>
    </citation>
    <scope>NUCLEOTIDE SEQUENCE [LARGE SCALE GENOMIC DNA]</scope>
    <source>
        <strain evidence="15 16">cv. Gransden 2004</strain>
    </source>
</reference>
<dbReference type="SUPFAM" id="SSF50249">
    <property type="entry name" value="Nucleic acid-binding proteins"/>
    <property type="match status" value="1"/>
</dbReference>
<dbReference type="NCBIfam" id="TIGR03635">
    <property type="entry name" value="uS17_bact"/>
    <property type="match status" value="1"/>
</dbReference>
<proteinExistence type="inferred from homology"/>
<name>A0A2K1L7Z0_PHYPA</name>
<evidence type="ECO:0000256" key="1">
    <source>
        <dbReference type="ARBA" id="ARBA00004229"/>
    </source>
</evidence>